<evidence type="ECO:0000259" key="4">
    <source>
        <dbReference type="Pfam" id="PF17676"/>
    </source>
</evidence>
<dbReference type="InterPro" id="IPR040449">
    <property type="entry name" value="Peptidase_S66_N"/>
</dbReference>
<proteinExistence type="inferred from homology"/>
<comment type="caution">
    <text evidence="5">The sequence shown here is derived from an EMBL/GenBank/DDBJ whole genome shotgun (WGS) entry which is preliminary data.</text>
</comment>
<evidence type="ECO:0000313" key="6">
    <source>
        <dbReference type="Proteomes" id="UP000319160"/>
    </source>
</evidence>
<dbReference type="OrthoDB" id="5186469at2759"/>
<dbReference type="Pfam" id="PF17676">
    <property type="entry name" value="Peptidase_S66C"/>
    <property type="match status" value="1"/>
</dbReference>
<dbReference type="PANTHER" id="PTHR30237:SF4">
    <property type="entry name" value="LD-CARBOXYPEPTIDASE C-TERMINAL DOMAIN-CONTAINING PROTEIN"/>
    <property type="match status" value="1"/>
</dbReference>
<comment type="similarity">
    <text evidence="1">Belongs to the peptidase S66 family.</text>
</comment>
<dbReference type="EMBL" id="VFLP01000022">
    <property type="protein sequence ID" value="TRX94395.1"/>
    <property type="molecule type" value="Genomic_DNA"/>
</dbReference>
<dbReference type="PIRSF" id="PIRSF028757">
    <property type="entry name" value="LD-carboxypeptidase"/>
    <property type="match status" value="1"/>
</dbReference>
<evidence type="ECO:0000256" key="1">
    <source>
        <dbReference type="ARBA" id="ARBA00010233"/>
    </source>
</evidence>
<feature type="domain" description="LD-carboxypeptidase C-terminal" evidence="4">
    <location>
        <begin position="220"/>
        <end position="347"/>
    </location>
</feature>
<evidence type="ECO:0000259" key="3">
    <source>
        <dbReference type="Pfam" id="PF02016"/>
    </source>
</evidence>
<dbReference type="SUPFAM" id="SSF52317">
    <property type="entry name" value="Class I glutamine amidotransferase-like"/>
    <property type="match status" value="1"/>
</dbReference>
<dbReference type="PANTHER" id="PTHR30237">
    <property type="entry name" value="MURAMOYLTETRAPEPTIDE CARBOXYPEPTIDASE"/>
    <property type="match status" value="1"/>
</dbReference>
<gene>
    <name evidence="5" type="ORF">FHL15_004550</name>
</gene>
<dbReference type="Gene3D" id="3.40.50.10740">
    <property type="entry name" value="Class I glutamine amidotransferase-like"/>
    <property type="match status" value="1"/>
</dbReference>
<keyword evidence="2" id="KW-0378">Hydrolase</keyword>
<dbReference type="Proteomes" id="UP000319160">
    <property type="component" value="Unassembled WGS sequence"/>
</dbReference>
<dbReference type="Pfam" id="PF02016">
    <property type="entry name" value="Peptidase_S66"/>
    <property type="match status" value="1"/>
</dbReference>
<protein>
    <recommendedName>
        <fullName evidence="7">LD-carboxypeptidase C-terminal domain-containing protein</fullName>
    </recommendedName>
</protein>
<dbReference type="STRING" id="2512241.A0A553I2H0"/>
<reference evidence="6" key="1">
    <citation type="submission" date="2019-06" db="EMBL/GenBank/DDBJ databases">
        <title>Draft genome sequence of the griseofulvin-producing fungus Xylaria cubensis strain G536.</title>
        <authorList>
            <person name="Mead M.E."/>
            <person name="Raja H.A."/>
            <person name="Steenwyk J.L."/>
            <person name="Knowles S.L."/>
            <person name="Oberlies N.H."/>
            <person name="Rokas A."/>
        </authorList>
    </citation>
    <scope>NUCLEOTIDE SEQUENCE [LARGE SCALE GENOMIC DNA]</scope>
    <source>
        <strain evidence="6">G536</strain>
    </source>
</reference>
<dbReference type="SUPFAM" id="SSF141986">
    <property type="entry name" value="LD-carboxypeptidase A C-terminal domain-like"/>
    <property type="match status" value="1"/>
</dbReference>
<dbReference type="InterPro" id="IPR040921">
    <property type="entry name" value="Peptidase_S66C"/>
</dbReference>
<evidence type="ECO:0000256" key="2">
    <source>
        <dbReference type="ARBA" id="ARBA00022801"/>
    </source>
</evidence>
<evidence type="ECO:0000313" key="5">
    <source>
        <dbReference type="EMBL" id="TRX94395.1"/>
    </source>
</evidence>
<organism evidence="5 6">
    <name type="scientific">Xylaria flabelliformis</name>
    <dbReference type="NCBI Taxonomy" id="2512241"/>
    <lineage>
        <taxon>Eukaryota</taxon>
        <taxon>Fungi</taxon>
        <taxon>Dikarya</taxon>
        <taxon>Ascomycota</taxon>
        <taxon>Pezizomycotina</taxon>
        <taxon>Sordariomycetes</taxon>
        <taxon>Xylariomycetidae</taxon>
        <taxon>Xylariales</taxon>
        <taxon>Xylariaceae</taxon>
        <taxon>Xylaria</taxon>
    </lineage>
</organism>
<dbReference type="InterPro" id="IPR003507">
    <property type="entry name" value="S66_fam"/>
</dbReference>
<name>A0A553I2H0_9PEZI</name>
<dbReference type="GO" id="GO:0016787">
    <property type="term" value="F:hydrolase activity"/>
    <property type="evidence" value="ECO:0007669"/>
    <property type="project" value="UniProtKB-KW"/>
</dbReference>
<accession>A0A553I2H0</accession>
<feature type="domain" description="LD-carboxypeptidase N-terminal" evidence="3">
    <location>
        <begin position="18"/>
        <end position="141"/>
    </location>
</feature>
<dbReference type="AlphaFoldDB" id="A0A553I2H0"/>
<dbReference type="InterPro" id="IPR027478">
    <property type="entry name" value="LdcA_N"/>
</dbReference>
<evidence type="ECO:0008006" key="7">
    <source>
        <dbReference type="Google" id="ProtNLM"/>
    </source>
</evidence>
<dbReference type="Gene3D" id="3.50.30.60">
    <property type="entry name" value="LD-carboxypeptidase A C-terminal domain-like"/>
    <property type="match status" value="1"/>
</dbReference>
<dbReference type="InterPro" id="IPR029062">
    <property type="entry name" value="Class_I_gatase-like"/>
</dbReference>
<sequence length="365" mass="39607">MSSISPIRAKALKPGDTIALISPSDRLNISHARELARAKSVLTSRGYQVHEIFTPDTPGSIQSSISNRLSEFREAFMNPSFAAVICTIGGTSFTELLPGLLADKELHAAIRAHPKLVLGCSDITGVHWFLYGIAGLRTFYGPGMLPELSEPSGENSMLDFNVRNLFPAISTVEPIGDISRSKFYAPYLSPYLEEGIPTLKAGELLPNPGWTWIRRGKKAEGRLFGGFLMAMVRLAGVRAIMPDWRGRIVFIETAIGDGDVKSGNPLHRVQAAIADLLAQGVFDEAAGLVIGRPYGYNTPDELEAYMAVIRGLLCEGQMATKMDFPILFGVDFGHTLPVVTLPFDALAVLDGENDRFAVIESGVIE</sequence>
<dbReference type="InterPro" id="IPR027461">
    <property type="entry name" value="Carboxypeptidase_A_C_sf"/>
</dbReference>
<keyword evidence="6" id="KW-1185">Reference proteome</keyword>